<reference evidence="2 3" key="1">
    <citation type="submission" date="2018-07" db="EMBL/GenBank/DDBJ databases">
        <title>Genomic Encyclopedia of Type Strains, Phase III (KMG-III): the genomes of soil and plant-associated and newly described type strains.</title>
        <authorList>
            <person name="Whitman W."/>
        </authorList>
    </citation>
    <scope>NUCLEOTIDE SEQUENCE [LARGE SCALE GENOMIC DNA]</scope>
    <source>
        <strain evidence="2 3">CECT 8525</strain>
    </source>
</reference>
<dbReference type="InterPro" id="IPR051044">
    <property type="entry name" value="MAG_DAG_Lipase"/>
</dbReference>
<dbReference type="InterPro" id="IPR029058">
    <property type="entry name" value="AB_hydrolase_fold"/>
</dbReference>
<dbReference type="RefSeq" id="WP_114348960.1">
    <property type="nucleotide sequence ID" value="NZ_QPJL01000007.1"/>
</dbReference>
<evidence type="ECO:0000259" key="1">
    <source>
        <dbReference type="Pfam" id="PF12146"/>
    </source>
</evidence>
<accession>A0A368YZ04</accession>
<feature type="domain" description="Serine aminopeptidase S33" evidence="1">
    <location>
        <begin position="41"/>
        <end position="294"/>
    </location>
</feature>
<dbReference type="OrthoDB" id="9788260at2"/>
<evidence type="ECO:0000313" key="3">
    <source>
        <dbReference type="Proteomes" id="UP000253345"/>
    </source>
</evidence>
<dbReference type="Proteomes" id="UP000253345">
    <property type="component" value="Unassembled WGS sequence"/>
</dbReference>
<dbReference type="PANTHER" id="PTHR11614">
    <property type="entry name" value="PHOSPHOLIPASE-RELATED"/>
    <property type="match status" value="1"/>
</dbReference>
<organism evidence="2 3">
    <name type="scientific">Paracoccus lutimaris</name>
    <dbReference type="NCBI Taxonomy" id="1490030"/>
    <lineage>
        <taxon>Bacteria</taxon>
        <taxon>Pseudomonadati</taxon>
        <taxon>Pseudomonadota</taxon>
        <taxon>Alphaproteobacteria</taxon>
        <taxon>Rhodobacterales</taxon>
        <taxon>Paracoccaceae</taxon>
        <taxon>Paracoccus</taxon>
    </lineage>
</organism>
<protein>
    <submittedName>
        <fullName evidence="2">Lysophospholipase</fullName>
    </submittedName>
</protein>
<dbReference type="InterPro" id="IPR022742">
    <property type="entry name" value="Hydrolase_4"/>
</dbReference>
<sequence>MTPAPFNSFPGDALPRVSCFWLRTEDGLRLRAGLWRADRSVGTVLLFTGRTEYLEKYGQVAEELNAAGYDVLALDWRGQGLSDRLLADPRPGHIADFADYQRDVVEMVICAQELDLPRPWHMLAHSMGGTIGLAALLGGLPVESAAFSAPMLGIDMRGLPESLALGLAATLIRLGRGTQPAPGSGGNNSYVLTAACLDNLLTGDGARWGRIVAETAIWPEIALGGATNDWVRAALLECRRLAALPSPDIPALIAVGSRERVVSAAMIRARAANWPGARLLELPESRHEPMMERDAIRNAFMQAAIAHFDSHGQ</sequence>
<proteinExistence type="predicted"/>
<dbReference type="Pfam" id="PF12146">
    <property type="entry name" value="Hydrolase_4"/>
    <property type="match status" value="1"/>
</dbReference>
<dbReference type="Gene3D" id="3.40.50.1820">
    <property type="entry name" value="alpha/beta hydrolase"/>
    <property type="match status" value="1"/>
</dbReference>
<name>A0A368YZ04_9RHOB</name>
<dbReference type="SUPFAM" id="SSF53474">
    <property type="entry name" value="alpha/beta-Hydrolases"/>
    <property type="match status" value="1"/>
</dbReference>
<dbReference type="EMBL" id="QPJL01000007">
    <property type="protein sequence ID" value="RCW84788.1"/>
    <property type="molecule type" value="Genomic_DNA"/>
</dbReference>
<gene>
    <name evidence="2" type="ORF">DFP89_10792</name>
</gene>
<dbReference type="AlphaFoldDB" id="A0A368YZ04"/>
<keyword evidence="3" id="KW-1185">Reference proteome</keyword>
<comment type="caution">
    <text evidence="2">The sequence shown here is derived from an EMBL/GenBank/DDBJ whole genome shotgun (WGS) entry which is preliminary data.</text>
</comment>
<evidence type="ECO:0000313" key="2">
    <source>
        <dbReference type="EMBL" id="RCW84788.1"/>
    </source>
</evidence>